<dbReference type="InterPro" id="IPR003661">
    <property type="entry name" value="HisK_dim/P_dom"/>
</dbReference>
<dbReference type="SMART" id="SM00388">
    <property type="entry name" value="HisKA"/>
    <property type="match status" value="1"/>
</dbReference>
<accession>A0A2S4MD08</accession>
<dbReference type="CDD" id="cd00082">
    <property type="entry name" value="HisKA"/>
    <property type="match status" value="1"/>
</dbReference>
<comment type="caution">
    <text evidence="13">The sequence shown here is derived from an EMBL/GenBank/DDBJ whole genome shotgun (WGS) entry which is preliminary data.</text>
</comment>
<evidence type="ECO:0000256" key="2">
    <source>
        <dbReference type="ARBA" id="ARBA00004651"/>
    </source>
</evidence>
<organism evidence="13 14">
    <name type="scientific">Bosea psychrotolerans</name>
    <dbReference type="NCBI Taxonomy" id="1871628"/>
    <lineage>
        <taxon>Bacteria</taxon>
        <taxon>Pseudomonadati</taxon>
        <taxon>Pseudomonadota</taxon>
        <taxon>Alphaproteobacteria</taxon>
        <taxon>Hyphomicrobiales</taxon>
        <taxon>Boseaceae</taxon>
        <taxon>Bosea</taxon>
    </lineage>
</organism>
<dbReference type="GO" id="GO:0000155">
    <property type="term" value="F:phosphorelay sensor kinase activity"/>
    <property type="evidence" value="ECO:0007669"/>
    <property type="project" value="InterPro"/>
</dbReference>
<dbReference type="InterPro" id="IPR036097">
    <property type="entry name" value="HisK_dim/P_sf"/>
</dbReference>
<evidence type="ECO:0000256" key="8">
    <source>
        <dbReference type="ARBA" id="ARBA00022777"/>
    </source>
</evidence>
<keyword evidence="8 13" id="KW-0418">Kinase</keyword>
<dbReference type="Pfam" id="PF00672">
    <property type="entry name" value="HAMP"/>
    <property type="match status" value="1"/>
</dbReference>
<evidence type="ECO:0000256" key="10">
    <source>
        <dbReference type="SAM" id="Phobius"/>
    </source>
</evidence>
<evidence type="ECO:0000256" key="7">
    <source>
        <dbReference type="ARBA" id="ARBA00022741"/>
    </source>
</evidence>
<dbReference type="GO" id="GO:0005886">
    <property type="term" value="C:plasma membrane"/>
    <property type="evidence" value="ECO:0007669"/>
    <property type="project" value="UniProtKB-SubCell"/>
</dbReference>
<dbReference type="InterPro" id="IPR003594">
    <property type="entry name" value="HATPase_dom"/>
</dbReference>
<dbReference type="PROSITE" id="PS50109">
    <property type="entry name" value="HIS_KIN"/>
    <property type="match status" value="1"/>
</dbReference>
<keyword evidence="10" id="KW-0812">Transmembrane</keyword>
<name>A0A2S4MD08_9HYPH</name>
<keyword evidence="14" id="KW-1185">Reference proteome</keyword>
<comment type="catalytic activity">
    <reaction evidence="1">
        <text>ATP + protein L-histidine = ADP + protein N-phospho-L-histidine.</text>
        <dbReference type="EC" id="2.7.13.3"/>
    </reaction>
</comment>
<keyword evidence="4" id="KW-1003">Cell membrane</keyword>
<evidence type="ECO:0000259" key="11">
    <source>
        <dbReference type="PROSITE" id="PS50109"/>
    </source>
</evidence>
<dbReference type="EMBL" id="PQFZ01000005">
    <property type="protein sequence ID" value="POR52541.1"/>
    <property type="molecule type" value="Genomic_DNA"/>
</dbReference>
<sequence>MKTPATPAARVAAKWRPNLSLIVFLMLTAVLALPFIGLFFFRIYENQLVHQTEAELIAQSVVLAAVIRQDFESNLPTEAVLGAQAPAEPASDEPFRPILPRLDLTRDGMLGRRPEAQPAPAPASAAFRAAGERLSPLLAETQRVTLAGFRLLDPQGVVIAGREETGLSLAHVEEVATALSGRFTTTLRQRVSKNAPPPLYSLSRGTSIRIFAATPIILRGHVAGVLYASRTPSNVFRHLYEERGKVVLAGLSVAALTLLIGLAFHRTITRPVHELIARTVAIGHGDRAAMRPLRNHGTAEFAKLSQSFLDMAGNLNNRSDFIATFAAHVSHELKSPLTSIEGAAELLRDDIAGEGRAMSDEERRRFLGNIITDTHRLTAITNRLRELARAESTPTGGATSLSPAIATLQRDVPELAIRAEGDLDGLIRISAENLRIILSHLADNALRHGATELAIVAAVEADRLHLTISDNGSGVSPNNRARIFDSFFTTRRDSGGTGMGLAIVRAMLDAHSGSIELLDPEAGAAFKLAFQRAVEGEIHG</sequence>
<dbReference type="Gene3D" id="1.10.287.130">
    <property type="match status" value="1"/>
</dbReference>
<keyword evidence="6" id="KW-0808">Transferase</keyword>
<evidence type="ECO:0000256" key="9">
    <source>
        <dbReference type="ARBA" id="ARBA00022840"/>
    </source>
</evidence>
<keyword evidence="5" id="KW-0597">Phosphoprotein</keyword>
<evidence type="ECO:0000256" key="3">
    <source>
        <dbReference type="ARBA" id="ARBA00012438"/>
    </source>
</evidence>
<dbReference type="GO" id="GO:0005524">
    <property type="term" value="F:ATP binding"/>
    <property type="evidence" value="ECO:0007669"/>
    <property type="project" value="UniProtKB-KW"/>
</dbReference>
<evidence type="ECO:0000259" key="12">
    <source>
        <dbReference type="PROSITE" id="PS50885"/>
    </source>
</evidence>
<comment type="subcellular location">
    <subcellularLocation>
        <location evidence="2">Cell membrane</location>
        <topology evidence="2">Multi-pass membrane protein</topology>
    </subcellularLocation>
</comment>
<dbReference type="CDD" id="cd06225">
    <property type="entry name" value="HAMP"/>
    <property type="match status" value="1"/>
</dbReference>
<dbReference type="SUPFAM" id="SSF47384">
    <property type="entry name" value="Homodimeric domain of signal transducing histidine kinase"/>
    <property type="match status" value="1"/>
</dbReference>
<dbReference type="InterPro" id="IPR004358">
    <property type="entry name" value="Sig_transdc_His_kin-like_C"/>
</dbReference>
<dbReference type="InterPro" id="IPR005467">
    <property type="entry name" value="His_kinase_dom"/>
</dbReference>
<dbReference type="Proteomes" id="UP000236919">
    <property type="component" value="Unassembled WGS sequence"/>
</dbReference>
<feature type="transmembrane region" description="Helical" evidence="10">
    <location>
        <begin position="246"/>
        <end position="264"/>
    </location>
</feature>
<dbReference type="Gene3D" id="3.30.565.10">
    <property type="entry name" value="Histidine kinase-like ATPase, C-terminal domain"/>
    <property type="match status" value="1"/>
</dbReference>
<dbReference type="InterPro" id="IPR003660">
    <property type="entry name" value="HAMP_dom"/>
</dbReference>
<dbReference type="PANTHER" id="PTHR44936:SF10">
    <property type="entry name" value="SENSOR PROTEIN RSTB"/>
    <property type="match status" value="1"/>
</dbReference>
<feature type="domain" description="HAMP" evidence="12">
    <location>
        <begin position="266"/>
        <end position="320"/>
    </location>
</feature>
<evidence type="ECO:0000256" key="6">
    <source>
        <dbReference type="ARBA" id="ARBA00022679"/>
    </source>
</evidence>
<keyword evidence="10" id="KW-0472">Membrane</keyword>
<feature type="transmembrane region" description="Helical" evidence="10">
    <location>
        <begin position="20"/>
        <end position="41"/>
    </location>
</feature>
<evidence type="ECO:0000256" key="4">
    <source>
        <dbReference type="ARBA" id="ARBA00022475"/>
    </source>
</evidence>
<gene>
    <name evidence="13" type="ORF">CYD53_105206</name>
</gene>
<dbReference type="Pfam" id="PF02518">
    <property type="entry name" value="HATPase_c"/>
    <property type="match status" value="1"/>
</dbReference>
<dbReference type="PROSITE" id="PS50885">
    <property type="entry name" value="HAMP"/>
    <property type="match status" value="1"/>
</dbReference>
<reference evidence="13 14" key="1">
    <citation type="submission" date="2018-01" db="EMBL/GenBank/DDBJ databases">
        <title>Genomic Encyclopedia of Type Strains, Phase III (KMG-III): the genomes of soil and plant-associated and newly described type strains.</title>
        <authorList>
            <person name="Whitman W."/>
        </authorList>
    </citation>
    <scope>NUCLEOTIDE SEQUENCE [LARGE SCALE GENOMIC DNA]</scope>
    <source>
        <strain evidence="13 14">1131</strain>
    </source>
</reference>
<proteinExistence type="predicted"/>
<evidence type="ECO:0000313" key="13">
    <source>
        <dbReference type="EMBL" id="POR52541.1"/>
    </source>
</evidence>
<feature type="domain" description="Histidine kinase" evidence="11">
    <location>
        <begin position="328"/>
        <end position="534"/>
    </location>
</feature>
<dbReference type="InterPro" id="IPR036890">
    <property type="entry name" value="HATPase_C_sf"/>
</dbReference>
<protein>
    <recommendedName>
        <fullName evidence="3">histidine kinase</fullName>
        <ecNumber evidence="3">2.7.13.3</ecNumber>
    </recommendedName>
</protein>
<dbReference type="PANTHER" id="PTHR44936">
    <property type="entry name" value="SENSOR PROTEIN CREC"/>
    <property type="match status" value="1"/>
</dbReference>
<keyword evidence="7" id="KW-0547">Nucleotide-binding</keyword>
<dbReference type="AlphaFoldDB" id="A0A2S4MD08"/>
<dbReference type="PRINTS" id="PR00344">
    <property type="entry name" value="BCTRLSENSOR"/>
</dbReference>
<dbReference type="EC" id="2.7.13.3" evidence="3"/>
<dbReference type="InterPro" id="IPR050980">
    <property type="entry name" value="2C_sensor_his_kinase"/>
</dbReference>
<keyword evidence="9" id="KW-0067">ATP-binding</keyword>
<dbReference type="SMART" id="SM00387">
    <property type="entry name" value="HATPase_c"/>
    <property type="match status" value="1"/>
</dbReference>
<dbReference type="SUPFAM" id="SSF55874">
    <property type="entry name" value="ATPase domain of HSP90 chaperone/DNA topoisomerase II/histidine kinase"/>
    <property type="match status" value="1"/>
</dbReference>
<keyword evidence="10" id="KW-1133">Transmembrane helix</keyword>
<evidence type="ECO:0000256" key="5">
    <source>
        <dbReference type="ARBA" id="ARBA00022553"/>
    </source>
</evidence>
<evidence type="ECO:0000256" key="1">
    <source>
        <dbReference type="ARBA" id="ARBA00000085"/>
    </source>
</evidence>
<evidence type="ECO:0000313" key="14">
    <source>
        <dbReference type="Proteomes" id="UP000236919"/>
    </source>
</evidence>
<dbReference type="Pfam" id="PF00512">
    <property type="entry name" value="HisKA"/>
    <property type="match status" value="1"/>
</dbReference>